<keyword evidence="2" id="KW-1185">Reference proteome</keyword>
<proteinExistence type="predicted"/>
<gene>
    <name evidence="1" type="ORF">B0T25DRAFT_72801</name>
</gene>
<evidence type="ECO:0000313" key="2">
    <source>
        <dbReference type="Proteomes" id="UP001275084"/>
    </source>
</evidence>
<dbReference type="Proteomes" id="UP001275084">
    <property type="component" value="Unassembled WGS sequence"/>
</dbReference>
<evidence type="ECO:0000313" key="1">
    <source>
        <dbReference type="EMBL" id="KAK3358669.1"/>
    </source>
</evidence>
<dbReference type="EMBL" id="JAUIQD010000002">
    <property type="protein sequence ID" value="KAK3358669.1"/>
    <property type="molecule type" value="Genomic_DNA"/>
</dbReference>
<protein>
    <submittedName>
        <fullName evidence="1">Uncharacterized protein</fullName>
    </submittedName>
</protein>
<name>A0AAJ0MGW9_9PEZI</name>
<reference evidence="1" key="2">
    <citation type="submission" date="2023-06" db="EMBL/GenBank/DDBJ databases">
        <authorList>
            <consortium name="Lawrence Berkeley National Laboratory"/>
            <person name="Haridas S."/>
            <person name="Hensen N."/>
            <person name="Bonometti L."/>
            <person name="Westerberg I."/>
            <person name="Brannstrom I.O."/>
            <person name="Guillou S."/>
            <person name="Cros-Aarteil S."/>
            <person name="Calhoun S."/>
            <person name="Kuo A."/>
            <person name="Mondo S."/>
            <person name="Pangilinan J."/>
            <person name="Riley R."/>
            <person name="Labutti K."/>
            <person name="Andreopoulos B."/>
            <person name="Lipzen A."/>
            <person name="Chen C."/>
            <person name="Yanf M."/>
            <person name="Daum C."/>
            <person name="Ng V."/>
            <person name="Clum A."/>
            <person name="Steindorff A."/>
            <person name="Ohm R."/>
            <person name="Martin F."/>
            <person name="Silar P."/>
            <person name="Natvig D."/>
            <person name="Lalanne C."/>
            <person name="Gautier V."/>
            <person name="Ament-Velasquez S.L."/>
            <person name="Kruys A."/>
            <person name="Hutchinson M.I."/>
            <person name="Powell A.J."/>
            <person name="Barry K."/>
            <person name="Miller A.N."/>
            <person name="Grigoriev I.V."/>
            <person name="Debuchy R."/>
            <person name="Gladieux P."/>
            <person name="Thoren M.H."/>
            <person name="Johannesson H."/>
        </authorList>
    </citation>
    <scope>NUCLEOTIDE SEQUENCE</scope>
    <source>
        <strain evidence="1">CBS 955.72</strain>
    </source>
</reference>
<organism evidence="1 2">
    <name type="scientific">Lasiosphaeria hispida</name>
    <dbReference type="NCBI Taxonomy" id="260671"/>
    <lineage>
        <taxon>Eukaryota</taxon>
        <taxon>Fungi</taxon>
        <taxon>Dikarya</taxon>
        <taxon>Ascomycota</taxon>
        <taxon>Pezizomycotina</taxon>
        <taxon>Sordariomycetes</taxon>
        <taxon>Sordariomycetidae</taxon>
        <taxon>Sordariales</taxon>
        <taxon>Lasiosphaeriaceae</taxon>
        <taxon>Lasiosphaeria</taxon>
    </lineage>
</organism>
<reference evidence="1" key="1">
    <citation type="journal article" date="2023" name="Mol. Phylogenet. Evol.">
        <title>Genome-scale phylogeny and comparative genomics of the fungal order Sordariales.</title>
        <authorList>
            <person name="Hensen N."/>
            <person name="Bonometti L."/>
            <person name="Westerberg I."/>
            <person name="Brannstrom I.O."/>
            <person name="Guillou S."/>
            <person name="Cros-Aarteil S."/>
            <person name="Calhoun S."/>
            <person name="Haridas S."/>
            <person name="Kuo A."/>
            <person name="Mondo S."/>
            <person name="Pangilinan J."/>
            <person name="Riley R."/>
            <person name="LaButti K."/>
            <person name="Andreopoulos B."/>
            <person name="Lipzen A."/>
            <person name="Chen C."/>
            <person name="Yan M."/>
            <person name="Daum C."/>
            <person name="Ng V."/>
            <person name="Clum A."/>
            <person name="Steindorff A."/>
            <person name="Ohm R.A."/>
            <person name="Martin F."/>
            <person name="Silar P."/>
            <person name="Natvig D.O."/>
            <person name="Lalanne C."/>
            <person name="Gautier V."/>
            <person name="Ament-Velasquez S.L."/>
            <person name="Kruys A."/>
            <person name="Hutchinson M.I."/>
            <person name="Powell A.J."/>
            <person name="Barry K."/>
            <person name="Miller A.N."/>
            <person name="Grigoriev I.V."/>
            <person name="Debuchy R."/>
            <person name="Gladieux P."/>
            <person name="Hiltunen Thoren M."/>
            <person name="Johannesson H."/>
        </authorList>
    </citation>
    <scope>NUCLEOTIDE SEQUENCE</scope>
    <source>
        <strain evidence="1">CBS 955.72</strain>
    </source>
</reference>
<sequence>MNAADWSCKVFRLRRLPGQVSTPAAVASLLSSVLDLPSDHVVVYSVAWTHEIFMEVPFNVATLQMKSVPLGLQQNLADNEWLLPIPGRNTADDVLILDTHFEGITILHDPVPS</sequence>
<comment type="caution">
    <text evidence="1">The sequence shown here is derived from an EMBL/GenBank/DDBJ whole genome shotgun (WGS) entry which is preliminary data.</text>
</comment>
<accession>A0AAJ0MGW9</accession>
<dbReference type="AlphaFoldDB" id="A0AAJ0MGW9"/>